<protein>
    <submittedName>
        <fullName evidence="3">Uncharacterized protein</fullName>
    </submittedName>
</protein>
<reference evidence="2" key="1">
    <citation type="submission" date="2001-09" db="EMBL/GenBank/DDBJ databases">
        <title>Oryza sativa nipponbare(GA3) genomic DNA, chromosome 2, BAC clone:OJ1123_G04.</title>
        <authorList>
            <person name="Sasaki T."/>
            <person name="Matsumoto T."/>
            <person name="Yamamoto K."/>
        </authorList>
    </citation>
    <scope>NUCLEOTIDE SEQUENCE</scope>
</reference>
<organism evidence="3 4">
    <name type="scientific">Oryza sativa subsp. japonica</name>
    <name type="common">Rice</name>
    <dbReference type="NCBI Taxonomy" id="39947"/>
    <lineage>
        <taxon>Eukaryota</taxon>
        <taxon>Viridiplantae</taxon>
        <taxon>Streptophyta</taxon>
        <taxon>Embryophyta</taxon>
        <taxon>Tracheophyta</taxon>
        <taxon>Spermatophyta</taxon>
        <taxon>Magnoliopsida</taxon>
        <taxon>Liliopsida</taxon>
        <taxon>Poales</taxon>
        <taxon>Poaceae</taxon>
        <taxon>BOP clade</taxon>
        <taxon>Oryzoideae</taxon>
        <taxon>Oryzeae</taxon>
        <taxon>Oryzinae</taxon>
        <taxon>Oryza</taxon>
        <taxon>Oryza sativa</taxon>
    </lineage>
</organism>
<evidence type="ECO:0000313" key="3">
    <source>
        <dbReference type="EMBL" id="BAD27863.1"/>
    </source>
</evidence>
<proteinExistence type="predicted"/>
<feature type="chain" id="PRO_5010141855" evidence="1">
    <location>
        <begin position="19"/>
        <end position="164"/>
    </location>
</feature>
<evidence type="ECO:0000313" key="4">
    <source>
        <dbReference type="Proteomes" id="UP000000763"/>
    </source>
</evidence>
<dbReference type="AlphaFoldDB" id="Q6EU07"/>
<dbReference type="EMBL" id="AP004255">
    <property type="protein sequence ID" value="BAD27863.1"/>
    <property type="molecule type" value="Genomic_DNA"/>
</dbReference>
<name>Q6EU07_ORYSJ</name>
<reference evidence="3" key="2">
    <citation type="submission" date="2001-10" db="EMBL/GenBank/DDBJ databases">
        <title>Oryza sativa nipponbare(GA3) genomic DNA, chromosome 2, BAC clone:OJ1212_A08.</title>
        <authorList>
            <person name="Sasaki T."/>
            <person name="Matsumoto T."/>
            <person name="Yamamoto K."/>
        </authorList>
    </citation>
    <scope>NUCLEOTIDE SEQUENCE</scope>
</reference>
<evidence type="ECO:0000256" key="1">
    <source>
        <dbReference type="SAM" id="SignalP"/>
    </source>
</evidence>
<evidence type="ECO:0000313" key="2">
    <source>
        <dbReference type="EMBL" id="BAD27842.1"/>
    </source>
</evidence>
<dbReference type="Proteomes" id="UP000000763">
    <property type="component" value="Chromosome 2"/>
</dbReference>
<feature type="signal peptide" evidence="1">
    <location>
        <begin position="1"/>
        <end position="18"/>
    </location>
</feature>
<keyword evidence="1" id="KW-0732">Signal</keyword>
<gene>
    <name evidence="2" type="ORF">OJ1123_G04.26</name>
    <name evidence="3" type="ORF">OJ1212_A08.3</name>
</gene>
<accession>Q6EU07</accession>
<sequence length="164" mass="18528">MGSTMSLLYLEYILYVVGESTVDQLVCMQRYSIIPLFDSSISRARIRCRGWIGILPARQGSRPGRGPHRPACMWIFPFHARLAGARPCFIRSGDWPSLSRPHGPRDDVHILSPRARLLPPPTEAHAADRVDDVVVVVVVYRCALARARERDKRWVGKARRAKAT</sequence>
<reference evidence="4" key="3">
    <citation type="journal article" date="2005" name="Nature">
        <title>The map-based sequence of the rice genome.</title>
        <authorList>
            <consortium name="International rice genome sequencing project (IRGSP)"/>
            <person name="Matsumoto T."/>
            <person name="Wu J."/>
            <person name="Kanamori H."/>
            <person name="Katayose Y."/>
            <person name="Fujisawa M."/>
            <person name="Namiki N."/>
            <person name="Mizuno H."/>
            <person name="Yamamoto K."/>
            <person name="Antonio B.A."/>
            <person name="Baba T."/>
            <person name="Sakata K."/>
            <person name="Nagamura Y."/>
            <person name="Aoki H."/>
            <person name="Arikawa K."/>
            <person name="Arita K."/>
            <person name="Bito T."/>
            <person name="Chiden Y."/>
            <person name="Fujitsuka N."/>
            <person name="Fukunaka R."/>
            <person name="Hamada M."/>
            <person name="Harada C."/>
            <person name="Hayashi A."/>
            <person name="Hijishita S."/>
            <person name="Honda M."/>
            <person name="Hosokawa S."/>
            <person name="Ichikawa Y."/>
            <person name="Idonuma A."/>
            <person name="Iijima M."/>
            <person name="Ikeda M."/>
            <person name="Ikeno M."/>
            <person name="Ito K."/>
            <person name="Ito S."/>
            <person name="Ito T."/>
            <person name="Ito Y."/>
            <person name="Ito Y."/>
            <person name="Iwabuchi A."/>
            <person name="Kamiya K."/>
            <person name="Karasawa W."/>
            <person name="Kurita K."/>
            <person name="Katagiri S."/>
            <person name="Kikuta A."/>
            <person name="Kobayashi H."/>
            <person name="Kobayashi N."/>
            <person name="Machita K."/>
            <person name="Maehara T."/>
            <person name="Masukawa M."/>
            <person name="Mizubayashi T."/>
            <person name="Mukai Y."/>
            <person name="Nagasaki H."/>
            <person name="Nagata Y."/>
            <person name="Naito S."/>
            <person name="Nakashima M."/>
            <person name="Nakama Y."/>
            <person name="Nakamichi Y."/>
            <person name="Nakamura M."/>
            <person name="Meguro A."/>
            <person name="Negishi M."/>
            <person name="Ohta I."/>
            <person name="Ohta T."/>
            <person name="Okamoto M."/>
            <person name="Ono N."/>
            <person name="Saji S."/>
            <person name="Sakaguchi M."/>
            <person name="Sakai K."/>
            <person name="Shibata M."/>
            <person name="Shimokawa T."/>
            <person name="Song J."/>
            <person name="Takazaki Y."/>
            <person name="Terasawa K."/>
            <person name="Tsugane M."/>
            <person name="Tsuji K."/>
            <person name="Ueda S."/>
            <person name="Waki K."/>
            <person name="Yamagata H."/>
            <person name="Yamamoto M."/>
            <person name="Yamamoto S."/>
            <person name="Yamane H."/>
            <person name="Yoshiki S."/>
            <person name="Yoshihara R."/>
            <person name="Yukawa K."/>
            <person name="Zhong H."/>
            <person name="Yano M."/>
            <person name="Yuan Q."/>
            <person name="Ouyang S."/>
            <person name="Liu J."/>
            <person name="Jones K.M."/>
            <person name="Gansberger K."/>
            <person name="Moffat K."/>
            <person name="Hill J."/>
            <person name="Bera J."/>
            <person name="Fadrosh D."/>
            <person name="Jin S."/>
            <person name="Johri S."/>
            <person name="Kim M."/>
            <person name="Overton L."/>
            <person name="Reardon M."/>
            <person name="Tsitrin T."/>
            <person name="Vuong H."/>
            <person name="Weaver B."/>
            <person name="Ciecko A."/>
            <person name="Tallon L."/>
            <person name="Jackson J."/>
            <person name="Pai G."/>
            <person name="Aken S.V."/>
            <person name="Utterback T."/>
            <person name="Reidmuller S."/>
            <person name="Feldblyum T."/>
            <person name="Hsiao J."/>
            <person name="Zismann V."/>
            <person name="Iobst S."/>
            <person name="de Vazeille A.R."/>
            <person name="Buell C.R."/>
            <person name="Ying K."/>
            <person name="Li Y."/>
            <person name="Lu T."/>
            <person name="Huang Y."/>
            <person name="Zhao Q."/>
            <person name="Feng Q."/>
            <person name="Zhang L."/>
            <person name="Zhu J."/>
            <person name="Weng Q."/>
            <person name="Mu J."/>
            <person name="Lu Y."/>
            <person name="Fan D."/>
            <person name="Liu Y."/>
            <person name="Guan J."/>
            <person name="Zhang Y."/>
            <person name="Yu S."/>
            <person name="Liu X."/>
            <person name="Zhang Y."/>
            <person name="Hong G."/>
            <person name="Han B."/>
            <person name="Choisne N."/>
            <person name="Demange N."/>
            <person name="Orjeda G."/>
            <person name="Samain S."/>
            <person name="Cattolico L."/>
            <person name="Pelletier E."/>
            <person name="Couloux A."/>
            <person name="Segurens B."/>
            <person name="Wincker P."/>
            <person name="D'Hont A."/>
            <person name="Scarpelli C."/>
            <person name="Weissenbach J."/>
            <person name="Salanoubat M."/>
            <person name="Quetier F."/>
            <person name="Yu Y."/>
            <person name="Kim H.R."/>
            <person name="Rambo T."/>
            <person name="Currie J."/>
            <person name="Collura K."/>
            <person name="Luo M."/>
            <person name="Yang T."/>
            <person name="Ammiraju J.S.S."/>
            <person name="Engler F."/>
            <person name="Soderlund C."/>
            <person name="Wing R.A."/>
            <person name="Palmer L.E."/>
            <person name="de la Bastide M."/>
            <person name="Spiegel L."/>
            <person name="Nascimento L."/>
            <person name="Zutavern T."/>
            <person name="O'Shaughnessy A."/>
            <person name="Dike S."/>
            <person name="Dedhia N."/>
            <person name="Preston R."/>
            <person name="Balija V."/>
            <person name="McCombie W.R."/>
            <person name="Chow T."/>
            <person name="Chen H."/>
            <person name="Chung M."/>
            <person name="Chen C."/>
            <person name="Shaw J."/>
            <person name="Wu H."/>
            <person name="Hsiao K."/>
            <person name="Chao Y."/>
            <person name="Chu M."/>
            <person name="Cheng C."/>
            <person name="Hour A."/>
            <person name="Lee P."/>
            <person name="Lin S."/>
            <person name="Lin Y."/>
            <person name="Liou J."/>
            <person name="Liu S."/>
            <person name="Hsing Y."/>
            <person name="Raghuvanshi S."/>
            <person name="Mohanty A."/>
            <person name="Bharti A.K."/>
            <person name="Gaur A."/>
            <person name="Gupta V."/>
            <person name="Kumar D."/>
            <person name="Ravi V."/>
            <person name="Vij S."/>
            <person name="Kapur A."/>
            <person name="Khurana P."/>
            <person name="Khurana P."/>
            <person name="Khurana J.P."/>
            <person name="Tyagi A.K."/>
            <person name="Gaikwad K."/>
            <person name="Singh A."/>
            <person name="Dalal V."/>
            <person name="Srivastava S."/>
            <person name="Dixit A."/>
            <person name="Pal A.K."/>
            <person name="Ghazi I.A."/>
            <person name="Yadav M."/>
            <person name="Pandit A."/>
            <person name="Bhargava A."/>
            <person name="Sureshbabu K."/>
            <person name="Batra K."/>
            <person name="Sharma T.R."/>
            <person name="Mohapatra T."/>
            <person name="Singh N.K."/>
            <person name="Messing J."/>
            <person name="Nelson A.B."/>
            <person name="Fuks G."/>
            <person name="Kavchok S."/>
            <person name="Keizer G."/>
            <person name="Linton E."/>
            <person name="Llaca V."/>
            <person name="Song R."/>
            <person name="Tanyolac B."/>
            <person name="Young S."/>
            <person name="Ho-Il K."/>
            <person name="Hahn J.H."/>
            <person name="Sangsakoo G."/>
            <person name="Vanavichit A."/>
            <person name="de Mattos Luiz.A.T."/>
            <person name="Zimmer P.D."/>
            <person name="Malone G."/>
            <person name="Dellagostin O."/>
            <person name="de Oliveira A.C."/>
            <person name="Bevan M."/>
            <person name="Bancroft I."/>
            <person name="Minx P."/>
            <person name="Cordum H."/>
            <person name="Wilson R."/>
            <person name="Cheng Z."/>
            <person name="Jin W."/>
            <person name="Jiang J."/>
            <person name="Leong S.A."/>
            <person name="Iwama H."/>
            <person name="Gojobori T."/>
            <person name="Itoh T."/>
            <person name="Niimura Y."/>
            <person name="Fujii Y."/>
            <person name="Habara T."/>
            <person name="Sakai H."/>
            <person name="Sato Y."/>
            <person name="Wilson G."/>
            <person name="Kumar K."/>
            <person name="McCouch S."/>
            <person name="Juretic N."/>
            <person name="Hoen D."/>
            <person name="Wright S."/>
            <person name="Bruskiewich R."/>
            <person name="Bureau T."/>
            <person name="Miyao A."/>
            <person name="Hirochika H."/>
            <person name="Nishikawa T."/>
            <person name="Kadowaki K."/>
            <person name="Sugiura M."/>
            <person name="Burr B."/>
            <person name="Sasaki T."/>
        </authorList>
    </citation>
    <scope>NUCLEOTIDE SEQUENCE [LARGE SCALE GENOMIC DNA]</scope>
    <source>
        <strain evidence="4">cv. Nipponbare</strain>
    </source>
</reference>
<dbReference type="EMBL" id="AP004178">
    <property type="protein sequence ID" value="BAD27842.1"/>
    <property type="molecule type" value="Genomic_DNA"/>
</dbReference>
<reference evidence="4" key="4">
    <citation type="journal article" date="2008" name="Nucleic Acids Res.">
        <title>The rice annotation project database (RAP-DB): 2008 update.</title>
        <authorList>
            <consortium name="The rice annotation project (RAP)"/>
        </authorList>
    </citation>
    <scope>GENOME REANNOTATION</scope>
    <source>
        <strain evidence="4">cv. Nipponbare</strain>
    </source>
</reference>